<dbReference type="FunFam" id="2.60.40.10:FF:000533">
    <property type="entry name" value="Uncharacterized protein, isoform A"/>
    <property type="match status" value="1"/>
</dbReference>
<keyword evidence="3" id="KW-1185">Reference proteome</keyword>
<keyword evidence="1" id="KW-0732">Signal</keyword>
<evidence type="ECO:0000313" key="4">
    <source>
        <dbReference type="RefSeq" id="XP_011291652.2"/>
    </source>
</evidence>
<protein>
    <submittedName>
        <fullName evidence="4">Protein sidekick-like</fullName>
    </submittedName>
</protein>
<dbReference type="InterPro" id="IPR007110">
    <property type="entry name" value="Ig-like_dom"/>
</dbReference>
<dbReference type="Gene3D" id="2.60.40.10">
    <property type="entry name" value="Immunoglobulins"/>
    <property type="match status" value="2"/>
</dbReference>
<dbReference type="GO" id="GO:0050808">
    <property type="term" value="P:synapse organization"/>
    <property type="evidence" value="ECO:0007669"/>
    <property type="project" value="TreeGrafter"/>
</dbReference>
<dbReference type="Pfam" id="PF07679">
    <property type="entry name" value="I-set"/>
    <property type="match status" value="1"/>
</dbReference>
<dbReference type="GeneID" id="101893251"/>
<dbReference type="GO" id="GO:0032589">
    <property type="term" value="C:neuron projection membrane"/>
    <property type="evidence" value="ECO:0007669"/>
    <property type="project" value="TreeGrafter"/>
</dbReference>
<dbReference type="InterPro" id="IPR036179">
    <property type="entry name" value="Ig-like_dom_sf"/>
</dbReference>
<accession>A0A9J7I856</accession>
<dbReference type="Pfam" id="PF00047">
    <property type="entry name" value="ig"/>
    <property type="match status" value="1"/>
</dbReference>
<evidence type="ECO:0000256" key="1">
    <source>
        <dbReference type="SAM" id="SignalP"/>
    </source>
</evidence>
<dbReference type="PROSITE" id="PS50835">
    <property type="entry name" value="IG_LIKE"/>
    <property type="match status" value="2"/>
</dbReference>
<dbReference type="InterPro" id="IPR013098">
    <property type="entry name" value="Ig_I-set"/>
</dbReference>
<evidence type="ECO:0000313" key="3">
    <source>
        <dbReference type="Proteomes" id="UP001652621"/>
    </source>
</evidence>
<organism evidence="3 4">
    <name type="scientific">Musca domestica</name>
    <name type="common">House fly</name>
    <dbReference type="NCBI Taxonomy" id="7370"/>
    <lineage>
        <taxon>Eukaryota</taxon>
        <taxon>Metazoa</taxon>
        <taxon>Ecdysozoa</taxon>
        <taxon>Arthropoda</taxon>
        <taxon>Hexapoda</taxon>
        <taxon>Insecta</taxon>
        <taxon>Pterygota</taxon>
        <taxon>Neoptera</taxon>
        <taxon>Endopterygota</taxon>
        <taxon>Diptera</taxon>
        <taxon>Brachycera</taxon>
        <taxon>Muscomorpha</taxon>
        <taxon>Muscoidea</taxon>
        <taxon>Muscidae</taxon>
        <taxon>Musca</taxon>
    </lineage>
</organism>
<dbReference type="VEuPathDB" id="VectorBase:MDOMA2_008388"/>
<dbReference type="FunFam" id="2.60.40.10:FF:000129">
    <property type="entry name" value="CLUMA_CG018772, isoform A"/>
    <property type="match status" value="1"/>
</dbReference>
<dbReference type="InterPro" id="IPR037448">
    <property type="entry name" value="Zig-8"/>
</dbReference>
<evidence type="ECO:0000259" key="2">
    <source>
        <dbReference type="PROSITE" id="PS50835"/>
    </source>
</evidence>
<feature type="signal peptide" evidence="1">
    <location>
        <begin position="1"/>
        <end position="32"/>
    </location>
</feature>
<feature type="domain" description="Ig-like" evidence="2">
    <location>
        <begin position="64"/>
        <end position="151"/>
    </location>
</feature>
<dbReference type="InterPro" id="IPR003599">
    <property type="entry name" value="Ig_sub"/>
</dbReference>
<dbReference type="SMART" id="SM00409">
    <property type="entry name" value="IG"/>
    <property type="match status" value="2"/>
</dbReference>
<feature type="domain" description="Ig-like" evidence="2">
    <location>
        <begin position="167"/>
        <end position="259"/>
    </location>
</feature>
<dbReference type="SMART" id="SM00408">
    <property type="entry name" value="IGc2"/>
    <property type="match status" value="2"/>
</dbReference>
<reference evidence="4" key="1">
    <citation type="submission" date="2025-08" db="UniProtKB">
        <authorList>
            <consortium name="RefSeq"/>
        </authorList>
    </citation>
    <scope>IDENTIFICATION</scope>
    <source>
        <strain evidence="4">Aabys</strain>
        <tissue evidence="4">Whole body</tissue>
    </source>
</reference>
<dbReference type="Proteomes" id="UP001652621">
    <property type="component" value="Unplaced"/>
</dbReference>
<gene>
    <name evidence="4" type="primary">LOC101893251</name>
</gene>
<dbReference type="InterPro" id="IPR013106">
    <property type="entry name" value="Ig_V-set"/>
</dbReference>
<sequence>MIETMKAANSRIINFGGICLLLLSIMSEQCNADVTVSFNAIQMYDETTYRTTLPTYTPPPWIEPYVDPTTPRNVTALMGKTAYLNCRVINLGNKTVSWIRHRDSHILTVGTYTYTSDLRFQALHFSDIGDWTLQIKWVQKRDAGTYECQISTQPARSYFIHLNIVVPTASIYGGPDLYVDKGSTINLTCTVKFCLEPPAYVFWYHHEELINYDSTRGGVSVVTEKGDITTSYLLLQNADLADSGKYSCAPSNAEMTSIRVHVLSGEHPEAMQTGSSGNQHSWLTIIILITHILFCKQHSMSCIKTAKQRNDAHPTMAKQQIYQRSTTATTATTATELTEGFKTAELLNYPPGCCVLHRERILC</sequence>
<dbReference type="InterPro" id="IPR003598">
    <property type="entry name" value="Ig_sub2"/>
</dbReference>
<dbReference type="KEGG" id="mde:101893251"/>
<dbReference type="RefSeq" id="XP_011291652.2">
    <property type="nucleotide sequence ID" value="XM_011293350.3"/>
</dbReference>
<dbReference type="PANTHER" id="PTHR23279:SF46">
    <property type="entry name" value="DEFECTIVE PROBOSCIS EXTENSION RESPONSE 10, ISOFORM A-RELATED"/>
    <property type="match status" value="1"/>
</dbReference>
<dbReference type="InterPro" id="IPR013151">
    <property type="entry name" value="Immunoglobulin_dom"/>
</dbReference>
<name>A0A9J7I856_MUSDO</name>
<feature type="chain" id="PRO_5039904808" evidence="1">
    <location>
        <begin position="33"/>
        <end position="363"/>
    </location>
</feature>
<dbReference type="SUPFAM" id="SSF48726">
    <property type="entry name" value="Immunoglobulin"/>
    <property type="match status" value="2"/>
</dbReference>
<dbReference type="OrthoDB" id="190835at2759"/>
<proteinExistence type="predicted"/>
<dbReference type="SMART" id="SM00406">
    <property type="entry name" value="IGv"/>
    <property type="match status" value="2"/>
</dbReference>
<dbReference type="InterPro" id="IPR013783">
    <property type="entry name" value="Ig-like_fold"/>
</dbReference>
<dbReference type="PANTHER" id="PTHR23279">
    <property type="entry name" value="DEFECTIVE PROBOSCIS EXTENSION RESPONSE DPR -RELATED"/>
    <property type="match status" value="1"/>
</dbReference>
<dbReference type="AlphaFoldDB" id="A0A9J7I856"/>